<dbReference type="InterPro" id="IPR001356">
    <property type="entry name" value="HD"/>
</dbReference>
<dbReference type="GO" id="GO:0008289">
    <property type="term" value="F:lipid binding"/>
    <property type="evidence" value="ECO:0007669"/>
    <property type="project" value="InterPro"/>
</dbReference>
<dbReference type="InterPro" id="IPR023393">
    <property type="entry name" value="START-like_dom_sf"/>
</dbReference>
<dbReference type="Gene3D" id="3.30.530.20">
    <property type="match status" value="1"/>
</dbReference>
<dbReference type="EMBL" id="KU886070">
    <property type="protein sequence ID" value="ANH56716.1"/>
    <property type="molecule type" value="mRNA"/>
</dbReference>
<protein>
    <submittedName>
        <fullName evidence="13">Class III homeodomain-leucine zipper protein</fullName>
    </submittedName>
</protein>
<evidence type="ECO:0000259" key="11">
    <source>
        <dbReference type="PROSITE" id="PS50071"/>
    </source>
</evidence>
<dbReference type="InterPro" id="IPR002913">
    <property type="entry name" value="START_lipid-bd_dom"/>
</dbReference>
<dbReference type="PANTHER" id="PTHR45950">
    <property type="entry name" value="HOMEOBOX-LEUCINE ZIPPER PROTEIN ATHB-14"/>
    <property type="match status" value="1"/>
</dbReference>
<evidence type="ECO:0000256" key="7">
    <source>
        <dbReference type="ARBA" id="ARBA00023242"/>
    </source>
</evidence>
<dbReference type="SMART" id="SM00234">
    <property type="entry name" value="START"/>
    <property type="match status" value="1"/>
</dbReference>
<evidence type="ECO:0000256" key="8">
    <source>
        <dbReference type="PROSITE-ProRule" id="PRU00108"/>
    </source>
</evidence>
<accession>A0A173GNX0</accession>
<dbReference type="InterPro" id="IPR013978">
    <property type="entry name" value="MEKHLA"/>
</dbReference>
<evidence type="ECO:0000313" key="13">
    <source>
        <dbReference type="EMBL" id="ANH56716.1"/>
    </source>
</evidence>
<reference evidence="13" key="1">
    <citation type="submission" date="2016-03" db="EMBL/GenBank/DDBJ databases">
        <title>Class III HD-Zips extracted from shotgun transcriptome assemblies of green algae.</title>
        <authorList>
            <person name="Cooper E.D."/>
        </authorList>
    </citation>
    <scope>NUCLEOTIDE SEQUENCE</scope>
</reference>
<name>A0A173GNX0_9VIRI</name>
<evidence type="ECO:0000256" key="2">
    <source>
        <dbReference type="ARBA" id="ARBA00023015"/>
    </source>
</evidence>
<evidence type="ECO:0000256" key="5">
    <source>
        <dbReference type="ARBA" id="ARBA00023155"/>
    </source>
</evidence>
<keyword evidence="2" id="KW-0805">Transcription regulation</keyword>
<dbReference type="PROSITE" id="PS50071">
    <property type="entry name" value="HOMEOBOX_2"/>
    <property type="match status" value="1"/>
</dbReference>
<dbReference type="SMART" id="SM00389">
    <property type="entry name" value="HOX"/>
    <property type="match status" value="1"/>
</dbReference>
<dbReference type="CDD" id="cd00086">
    <property type="entry name" value="homeodomain"/>
    <property type="match status" value="1"/>
</dbReference>
<sequence>MDSGKYVRYTNEQVEALERVYNECPKPSSARRSQLLQEYPILANIEPKQIKVWFQNRRCREKQRKEATRLINTNAKLAALNKLLMEENERLMKQSSELSLENQMLRQELSKMRPQPPPTSNDDHHHLALGDHPWHVQLSRKVVEGLDVTSPLMMSTIQQQQHQLRSVVHDDASTLSRSISATSLSLRADDASTTVGDSSSEVVVPSVVGGGGTSVLHIPSSNSRGGGGGDNHSGLLQMAGEMMNDFLAKATGTAVDWANMPGIKTGPDTFEMVFILRGGPGIASRACGLVLMEPARVANALKNRSRWLRECRKSEVLEEFRTVEGGTIEFVYTQMFAPTTLAPPRDFCTLRYTTLMEDGCIVICERSMGGMNGGENLGPVPSFVRAEMYPSGYFIRPYEGNTIIHIVDHMDLKAFAVPEVVRPLYESSAALAQRQTMEALRFLRRTASELNLDSPRSGSTCPQNLAWRVFAERIARGFNEAVNGFADDGWAPLMGDGLDDVSVAARPLSTCRHSASGGISGASETVRAAEGGVLCAKASMLLQFVPPSLLIKYLREHRSEWVPDDMELSSAAMMRVNVSSPFLTPQAARNGDSLIAPMDHVPLGEEFLEILKLANQTCVQEQGLIPRQTLNLQLCSGMNDPAVAAIAQLVFAHVDAASSADAVPLLPSGFRVIPIDAGPVGAEGRPQSRTLDLAASLDMRDTTNRDVVDGLGAGVCCRSVLTMTFQFSYKPHSEEDMAAIARQYVRSVVNYVQRVAMALAPPPPSRPLSQPEMMALAQNMVRSYRLYLDLDLTRLDSTGMEDALKAVWMHTEAIVCCSWKPSPEFIFANRAGLEMLETTLNGLSDLPCEKILNDDMRKSIFDAFSDAVRSGYCYLPPGVWASTSGKAVGYERAVAWKVVDSDGQLQCVAISFVHYAPL</sequence>
<evidence type="ECO:0000256" key="4">
    <source>
        <dbReference type="ARBA" id="ARBA00023125"/>
    </source>
</evidence>
<feature type="DNA-binding region" description="Homeobox" evidence="8">
    <location>
        <begin position="3"/>
        <end position="65"/>
    </location>
</feature>
<dbReference type="Gene3D" id="1.10.10.60">
    <property type="entry name" value="Homeodomain-like"/>
    <property type="match status" value="1"/>
</dbReference>
<organism evidence="13">
    <name type="scientific">Nitella mirabilis</name>
    <dbReference type="NCBI Taxonomy" id="231897"/>
    <lineage>
        <taxon>Eukaryota</taxon>
        <taxon>Viridiplantae</taxon>
        <taxon>Streptophyta</taxon>
        <taxon>Charophyceae</taxon>
        <taxon>Charales</taxon>
        <taxon>Characeae</taxon>
        <taxon>Nitella</taxon>
    </lineage>
</organism>
<keyword evidence="6" id="KW-0804">Transcription</keyword>
<evidence type="ECO:0000256" key="9">
    <source>
        <dbReference type="RuleBase" id="RU000682"/>
    </source>
</evidence>
<dbReference type="SUPFAM" id="SSF55961">
    <property type="entry name" value="Bet v1-like"/>
    <property type="match status" value="1"/>
</dbReference>
<dbReference type="Pfam" id="PF08670">
    <property type="entry name" value="MEKHLA"/>
    <property type="match status" value="1"/>
</dbReference>
<dbReference type="InterPro" id="IPR044830">
    <property type="entry name" value="HD-Zip_III"/>
</dbReference>
<comment type="similarity">
    <text evidence="1">Belongs to the HD-ZIP homeobox family. Class III subfamily.</text>
</comment>
<dbReference type="Pfam" id="PF01852">
    <property type="entry name" value="START"/>
    <property type="match status" value="1"/>
</dbReference>
<dbReference type="CDD" id="cd14686">
    <property type="entry name" value="bZIP"/>
    <property type="match status" value="1"/>
</dbReference>
<keyword evidence="7 8" id="KW-0539">Nucleus</keyword>
<feature type="domain" description="Homeobox" evidence="11">
    <location>
        <begin position="1"/>
        <end position="64"/>
    </location>
</feature>
<dbReference type="GO" id="GO:0005634">
    <property type="term" value="C:nucleus"/>
    <property type="evidence" value="ECO:0007669"/>
    <property type="project" value="UniProtKB-SubCell"/>
</dbReference>
<keyword evidence="5 8" id="KW-0371">Homeobox</keyword>
<evidence type="ECO:0000256" key="6">
    <source>
        <dbReference type="ARBA" id="ARBA00023163"/>
    </source>
</evidence>
<dbReference type="SUPFAM" id="SSF46689">
    <property type="entry name" value="Homeodomain-like"/>
    <property type="match status" value="1"/>
</dbReference>
<evidence type="ECO:0000256" key="10">
    <source>
        <dbReference type="SAM" id="Coils"/>
    </source>
</evidence>
<evidence type="ECO:0000256" key="3">
    <source>
        <dbReference type="ARBA" id="ARBA00023054"/>
    </source>
</evidence>
<dbReference type="PROSITE" id="PS50848">
    <property type="entry name" value="START"/>
    <property type="match status" value="1"/>
</dbReference>
<feature type="domain" description="START" evidence="12">
    <location>
        <begin position="228"/>
        <end position="441"/>
    </location>
</feature>
<proteinExistence type="evidence at transcript level"/>
<dbReference type="GO" id="GO:0003677">
    <property type="term" value="F:DNA binding"/>
    <property type="evidence" value="ECO:0007669"/>
    <property type="project" value="UniProtKB-UniRule"/>
</dbReference>
<evidence type="ECO:0000256" key="1">
    <source>
        <dbReference type="ARBA" id="ARBA00010338"/>
    </source>
</evidence>
<dbReference type="Pfam" id="PF00046">
    <property type="entry name" value="Homeodomain"/>
    <property type="match status" value="1"/>
</dbReference>
<evidence type="ECO:0000259" key="12">
    <source>
        <dbReference type="PROSITE" id="PS50848"/>
    </source>
</evidence>
<comment type="subcellular location">
    <subcellularLocation>
        <location evidence="8 9">Nucleus</location>
    </subcellularLocation>
</comment>
<keyword evidence="4 8" id="KW-0238">DNA-binding</keyword>
<dbReference type="InterPro" id="IPR009057">
    <property type="entry name" value="Homeodomain-like_sf"/>
</dbReference>
<feature type="coiled-coil region" evidence="10">
    <location>
        <begin position="70"/>
        <end position="108"/>
    </location>
</feature>
<keyword evidence="3 10" id="KW-0175">Coiled coil</keyword>
<dbReference type="AlphaFoldDB" id="A0A173GNX0"/>
<dbReference type="PANTHER" id="PTHR45950:SF7">
    <property type="entry name" value="HOMEOBOX-LEUCINE ZIPPER PROTEIN ATHB-14"/>
    <property type="match status" value="1"/>
</dbReference>
<dbReference type="GO" id="GO:0003700">
    <property type="term" value="F:DNA-binding transcription factor activity"/>
    <property type="evidence" value="ECO:0007669"/>
    <property type="project" value="InterPro"/>
</dbReference>